<organism evidence="2 3">
    <name type="scientific">Pseudoalteromonas ruthenica</name>
    <dbReference type="NCBI Taxonomy" id="151081"/>
    <lineage>
        <taxon>Bacteria</taxon>
        <taxon>Pseudomonadati</taxon>
        <taxon>Pseudomonadota</taxon>
        <taxon>Gammaproteobacteria</taxon>
        <taxon>Alteromonadales</taxon>
        <taxon>Pseudoalteromonadaceae</taxon>
        <taxon>Pseudoalteromonas</taxon>
    </lineage>
</organism>
<sequence length="349" mass="40225">MEREKLLEEYESNIDLFRELATSMDSLVNILLSSSAIKPHSVTCRVKERSSLAKKIDKKDKYQDISEVTDIVGLRIISNYSDEVDEIAKIIESEFCIDSSNSIDKRAALDPDRFGYLSLHYVVSLKPERSCLVEYRRFKEIKFEIQIRSILQHTWAEIEHDIGYKSKIEVPKPIRRKFSRLAGLLELADDQFVQIRDDLNEYEKTVQTTIKTTPEKIGIDTISIYEYANNSGVVKEIDMDVAKLANLKLKPLDKDDASRHVKYLQFFGVESISDLENELSKNKEYILKRAQDIEGDNQTVSSGISIFYLHQILAAKTLDRTEILGFLNKMSLSLEEDRESFAEYLSNLI</sequence>
<gene>
    <name evidence="2" type="ORF">CWC05_10640</name>
</gene>
<dbReference type="CDD" id="cd05399">
    <property type="entry name" value="NT_Rel-Spo_like"/>
    <property type="match status" value="1"/>
</dbReference>
<protein>
    <recommendedName>
        <fullName evidence="1">RelA/SpoT domain-containing protein</fullName>
    </recommendedName>
</protein>
<dbReference type="EMBL" id="PNCG01000010">
    <property type="protein sequence ID" value="TMP86926.1"/>
    <property type="molecule type" value="Genomic_DNA"/>
</dbReference>
<evidence type="ECO:0000313" key="3">
    <source>
        <dbReference type="Proteomes" id="UP000305874"/>
    </source>
</evidence>
<dbReference type="Gene3D" id="3.30.460.10">
    <property type="entry name" value="Beta Polymerase, domain 2"/>
    <property type="match status" value="1"/>
</dbReference>
<accession>A0A5S3Z5Y0</accession>
<reference evidence="3" key="2">
    <citation type="submission" date="2019-06" db="EMBL/GenBank/DDBJ databases">
        <title>Co-occurence of chitin degradation, pigmentation and bioactivity in marine Pseudoalteromonas.</title>
        <authorList>
            <person name="Sonnenschein E.C."/>
            <person name="Bech P.K."/>
        </authorList>
    </citation>
    <scope>NUCLEOTIDE SEQUENCE [LARGE SCALE GENOMIC DNA]</scope>
    <source>
        <strain evidence="3">S2897</strain>
    </source>
</reference>
<comment type="caution">
    <text evidence="2">The sequence shown here is derived from an EMBL/GenBank/DDBJ whole genome shotgun (WGS) entry which is preliminary data.</text>
</comment>
<dbReference type="GO" id="GO:0015969">
    <property type="term" value="P:guanosine tetraphosphate metabolic process"/>
    <property type="evidence" value="ECO:0007669"/>
    <property type="project" value="InterPro"/>
</dbReference>
<dbReference type="AlphaFoldDB" id="A0A5S3Z5Y0"/>
<dbReference type="InterPro" id="IPR007685">
    <property type="entry name" value="RelA_SpoT"/>
</dbReference>
<dbReference type="PANTHER" id="PTHR41773">
    <property type="entry name" value="GTP PYROPHOSPHATASE-RELATED"/>
    <property type="match status" value="1"/>
</dbReference>
<dbReference type="PANTHER" id="PTHR41773:SF1">
    <property type="entry name" value="RELA_SPOT DOMAIN-CONTAINING PROTEIN"/>
    <property type="match status" value="1"/>
</dbReference>
<dbReference type="Gene3D" id="1.10.287.860">
    <property type="entry name" value="Nucleotidyltransferase"/>
    <property type="match status" value="1"/>
</dbReference>
<dbReference type="SUPFAM" id="SSF81301">
    <property type="entry name" value="Nucleotidyltransferase"/>
    <property type="match status" value="1"/>
</dbReference>
<evidence type="ECO:0000259" key="1">
    <source>
        <dbReference type="SMART" id="SM00954"/>
    </source>
</evidence>
<proteinExistence type="predicted"/>
<dbReference type="SMART" id="SM00954">
    <property type="entry name" value="RelA_SpoT"/>
    <property type="match status" value="1"/>
</dbReference>
<dbReference type="Proteomes" id="UP000305874">
    <property type="component" value="Unassembled WGS sequence"/>
</dbReference>
<feature type="domain" description="RelA/SpoT" evidence="1">
    <location>
        <begin position="44"/>
        <end position="170"/>
    </location>
</feature>
<name>A0A5S3Z5Y0_9GAMM</name>
<evidence type="ECO:0000313" key="2">
    <source>
        <dbReference type="EMBL" id="TMP86926.1"/>
    </source>
</evidence>
<reference evidence="2 3" key="1">
    <citation type="submission" date="2017-12" db="EMBL/GenBank/DDBJ databases">
        <authorList>
            <person name="Paulsen S."/>
            <person name="Gram L.K."/>
        </authorList>
    </citation>
    <scope>NUCLEOTIDE SEQUENCE [LARGE SCALE GENOMIC DNA]</scope>
    <source>
        <strain evidence="2 3">S2897</strain>
    </source>
</reference>
<dbReference type="InterPro" id="IPR043519">
    <property type="entry name" value="NT_sf"/>
</dbReference>
<dbReference type="RefSeq" id="WP_138548186.1">
    <property type="nucleotide sequence ID" value="NZ_PNCG01000010.1"/>
</dbReference>
<dbReference type="Pfam" id="PF04607">
    <property type="entry name" value="RelA_SpoT"/>
    <property type="match status" value="1"/>
</dbReference>